<keyword evidence="8" id="KW-0675">Receptor</keyword>
<evidence type="ECO:0000256" key="10">
    <source>
        <dbReference type="SAM" id="MobiDB-lite"/>
    </source>
</evidence>
<dbReference type="GO" id="GO:0005634">
    <property type="term" value="C:nucleus"/>
    <property type="evidence" value="ECO:0007669"/>
    <property type="project" value="UniProtKB-SubCell"/>
</dbReference>
<dbReference type="InterPro" id="IPR001628">
    <property type="entry name" value="Znf_hrmn_rcpt"/>
</dbReference>
<dbReference type="Pfam" id="PF00105">
    <property type="entry name" value="zf-C4"/>
    <property type="match status" value="1"/>
</dbReference>
<name>A0A448WJ28_9PLAT</name>
<keyword evidence="4" id="KW-0862">Zinc</keyword>
<evidence type="ECO:0000256" key="6">
    <source>
        <dbReference type="ARBA" id="ARBA00023125"/>
    </source>
</evidence>
<dbReference type="PANTHER" id="PTHR45805">
    <property type="entry name" value="NUCLEAR HORMONE RECEPTOR HR3-RELATED"/>
    <property type="match status" value="1"/>
</dbReference>
<keyword evidence="7" id="KW-0804">Transcription</keyword>
<dbReference type="InterPro" id="IPR013088">
    <property type="entry name" value="Znf_NHR/GATA"/>
</dbReference>
<keyword evidence="13" id="KW-1185">Reference proteome</keyword>
<keyword evidence="2" id="KW-0479">Metal-binding</keyword>
<evidence type="ECO:0000256" key="2">
    <source>
        <dbReference type="ARBA" id="ARBA00022723"/>
    </source>
</evidence>
<dbReference type="SUPFAM" id="SSF57716">
    <property type="entry name" value="Glucocorticoid receptor-like (DNA-binding domain)"/>
    <property type="match status" value="1"/>
</dbReference>
<dbReference type="AlphaFoldDB" id="A0A448WJ28"/>
<dbReference type="GO" id="GO:0043565">
    <property type="term" value="F:sequence-specific DNA binding"/>
    <property type="evidence" value="ECO:0007669"/>
    <property type="project" value="InterPro"/>
</dbReference>
<keyword evidence="3" id="KW-0863">Zinc-finger</keyword>
<sequence>MRHNVGGAEKDNNRVIGLKPREGNIFMGMDMGIIYSNSSTMAYEWKGFVCWFHRGLRGSPRRTALRSRVPILTNLQPQLQCNPRQPPPSRCTWPPQTSADQPEALELDSLGDPLIMLPDLIYVWPPLSATPTSSTFAFRTSPANQTMLLRFGPSQSDTVVTSLLDEGQLVRAADTSDKDIYSQNTRPEEEIKQGDRSNIHASNREHKPVIRNHGGQADEIMACMVCGDLASGVHYGVPSCEGCKGFFRRSLQC</sequence>
<proteinExistence type="predicted"/>
<dbReference type="OrthoDB" id="5799427at2759"/>
<protein>
    <recommendedName>
        <fullName evidence="11">Nuclear receptor domain-containing protein</fullName>
    </recommendedName>
</protein>
<keyword evidence="6" id="KW-0238">DNA-binding</keyword>
<evidence type="ECO:0000256" key="5">
    <source>
        <dbReference type="ARBA" id="ARBA00023015"/>
    </source>
</evidence>
<organism evidence="12 13">
    <name type="scientific">Protopolystoma xenopodis</name>
    <dbReference type="NCBI Taxonomy" id="117903"/>
    <lineage>
        <taxon>Eukaryota</taxon>
        <taxon>Metazoa</taxon>
        <taxon>Spiralia</taxon>
        <taxon>Lophotrochozoa</taxon>
        <taxon>Platyhelminthes</taxon>
        <taxon>Monogenea</taxon>
        <taxon>Polyopisthocotylea</taxon>
        <taxon>Polystomatidea</taxon>
        <taxon>Polystomatidae</taxon>
        <taxon>Protopolystoma</taxon>
    </lineage>
</organism>
<dbReference type="SMART" id="SM00399">
    <property type="entry name" value="ZnF_C4"/>
    <property type="match status" value="1"/>
</dbReference>
<evidence type="ECO:0000256" key="3">
    <source>
        <dbReference type="ARBA" id="ARBA00022771"/>
    </source>
</evidence>
<keyword evidence="9" id="KW-0539">Nucleus</keyword>
<dbReference type="PROSITE" id="PS00031">
    <property type="entry name" value="NUCLEAR_REC_DBD_1"/>
    <property type="match status" value="1"/>
</dbReference>
<dbReference type="GO" id="GO:0003700">
    <property type="term" value="F:DNA-binding transcription factor activity"/>
    <property type="evidence" value="ECO:0007669"/>
    <property type="project" value="InterPro"/>
</dbReference>
<keyword evidence="5" id="KW-0805">Transcription regulation</keyword>
<evidence type="ECO:0000256" key="1">
    <source>
        <dbReference type="ARBA" id="ARBA00004123"/>
    </source>
</evidence>
<evidence type="ECO:0000259" key="11">
    <source>
        <dbReference type="PROSITE" id="PS51030"/>
    </source>
</evidence>
<dbReference type="PRINTS" id="PR00047">
    <property type="entry name" value="STROIDFINGER"/>
</dbReference>
<evidence type="ECO:0000256" key="8">
    <source>
        <dbReference type="ARBA" id="ARBA00023170"/>
    </source>
</evidence>
<dbReference type="EMBL" id="CAAALY010016372">
    <property type="protein sequence ID" value="VEL12956.1"/>
    <property type="molecule type" value="Genomic_DNA"/>
</dbReference>
<dbReference type="PROSITE" id="PS51030">
    <property type="entry name" value="NUCLEAR_REC_DBD_2"/>
    <property type="match status" value="1"/>
</dbReference>
<evidence type="ECO:0000256" key="7">
    <source>
        <dbReference type="ARBA" id="ARBA00023163"/>
    </source>
</evidence>
<evidence type="ECO:0000313" key="13">
    <source>
        <dbReference type="Proteomes" id="UP000784294"/>
    </source>
</evidence>
<accession>A0A448WJ28</accession>
<dbReference type="Gene3D" id="3.30.50.10">
    <property type="entry name" value="Erythroid Transcription Factor GATA-1, subunit A"/>
    <property type="match status" value="1"/>
</dbReference>
<dbReference type="Proteomes" id="UP000784294">
    <property type="component" value="Unassembled WGS sequence"/>
</dbReference>
<evidence type="ECO:0000313" key="12">
    <source>
        <dbReference type="EMBL" id="VEL12956.1"/>
    </source>
</evidence>
<comment type="subcellular location">
    <subcellularLocation>
        <location evidence="1">Nucleus</location>
    </subcellularLocation>
</comment>
<feature type="region of interest" description="Disordered" evidence="10">
    <location>
        <begin position="81"/>
        <end position="100"/>
    </location>
</feature>
<dbReference type="GO" id="GO:0008270">
    <property type="term" value="F:zinc ion binding"/>
    <property type="evidence" value="ECO:0007669"/>
    <property type="project" value="UniProtKB-KW"/>
</dbReference>
<evidence type="ECO:0000256" key="9">
    <source>
        <dbReference type="ARBA" id="ARBA00023242"/>
    </source>
</evidence>
<comment type="caution">
    <text evidence="12">The sequence shown here is derived from an EMBL/GenBank/DDBJ whole genome shotgun (WGS) entry which is preliminary data.</text>
</comment>
<reference evidence="12" key="1">
    <citation type="submission" date="2018-11" db="EMBL/GenBank/DDBJ databases">
        <authorList>
            <consortium name="Pathogen Informatics"/>
        </authorList>
    </citation>
    <scope>NUCLEOTIDE SEQUENCE</scope>
</reference>
<gene>
    <name evidence="12" type="ORF">PXEA_LOCUS6396</name>
</gene>
<feature type="domain" description="Nuclear receptor" evidence="11">
    <location>
        <begin position="220"/>
        <end position="253"/>
    </location>
</feature>
<evidence type="ECO:0000256" key="4">
    <source>
        <dbReference type="ARBA" id="ARBA00022833"/>
    </source>
</evidence>